<proteinExistence type="predicted"/>
<accession>B2VG79</accession>
<organism evidence="1 2">
    <name type="scientific">Erwinia tasmaniensis (strain DSM 17950 / CFBP 7177 / CIP 109463 / NCPPB 4357 / Et1/99)</name>
    <dbReference type="NCBI Taxonomy" id="465817"/>
    <lineage>
        <taxon>Bacteria</taxon>
        <taxon>Pseudomonadati</taxon>
        <taxon>Pseudomonadota</taxon>
        <taxon>Gammaproteobacteria</taxon>
        <taxon>Enterobacterales</taxon>
        <taxon>Erwiniaceae</taxon>
        <taxon>Erwinia</taxon>
    </lineage>
</organism>
<dbReference type="KEGG" id="eta:ETA_01780"/>
<dbReference type="HOGENOM" id="CLU_112915_0_0_6"/>
<evidence type="ECO:0000313" key="2">
    <source>
        <dbReference type="Proteomes" id="UP000001726"/>
    </source>
</evidence>
<dbReference type="eggNOG" id="ENOG502Z82N">
    <property type="taxonomic scope" value="Bacteria"/>
</dbReference>
<dbReference type="InterPro" id="IPR010858">
    <property type="entry name" value="DUF1481"/>
</dbReference>
<dbReference type="AlphaFoldDB" id="B2VG79"/>
<keyword evidence="2" id="KW-1185">Reference proteome</keyword>
<name>B2VG79_ERWT9</name>
<dbReference type="EMBL" id="CU468135">
    <property type="protein sequence ID" value="CAO95224.1"/>
    <property type="molecule type" value="Genomic_DNA"/>
</dbReference>
<gene>
    <name evidence="1" type="primary">yjaH</name>
    <name evidence="1" type="ordered locus">ETA_01780</name>
</gene>
<evidence type="ECO:0000313" key="1">
    <source>
        <dbReference type="EMBL" id="CAO95224.1"/>
    </source>
</evidence>
<dbReference type="Pfam" id="PF07356">
    <property type="entry name" value="DUF1481"/>
    <property type="match status" value="1"/>
</dbReference>
<dbReference type="Proteomes" id="UP000001726">
    <property type="component" value="Chromosome"/>
</dbReference>
<protein>
    <submittedName>
        <fullName evidence="1">Uncharacterized protein</fullName>
    </submittedName>
</protein>
<sequence length="240" mass="26581">MDSGTAAADVRRRCCDTSILMKPIVFTRYIPLAMLMLLAGCGSHPDLPDFTASGYLADRGAVRIWRKNQQQQVRLMTAYTPFNGAAMETSDYLWQQGKLISIERHVSGGQPDNVTLRFDREGHVSFMQRQLAGKREALSADAVALYQFDGQRMLQISDDLLSGRVLLKQGTWQPDGSVINCQGVRVRPELESTELGHIARQQRDVPGLPDIAWLEAPAGTELLTISATSLCQSAPKEDDF</sequence>
<reference evidence="1 2" key="1">
    <citation type="journal article" date="2008" name="Environ. Microbiol.">
        <title>The genome of Erwinia tasmaniensis strain Et1/99, a non-pathogenic bacterium in the genus Erwinia.</title>
        <authorList>
            <person name="Kube M."/>
            <person name="Migdoll A.M."/>
            <person name="Mueller I."/>
            <person name="Kuhl H."/>
            <person name="Beck A."/>
            <person name="Reinhardt R."/>
            <person name="Geider K."/>
        </authorList>
    </citation>
    <scope>NUCLEOTIDE SEQUENCE [LARGE SCALE GENOMIC DNA]</scope>
    <source>
        <strain evidence="2">DSM 17950 / CFBP 7177 / CIP 109463 / NCPPB 4357 / Et1/99</strain>
    </source>
</reference>